<feature type="transmembrane region" description="Helical" evidence="7">
    <location>
        <begin position="131"/>
        <end position="155"/>
    </location>
</feature>
<accession>A0A2T2X8C0</accession>
<keyword evidence="3" id="KW-1003">Cell membrane</keyword>
<dbReference type="PANTHER" id="PTHR30193:SF37">
    <property type="entry name" value="INNER MEMBRANE ABC TRANSPORTER PERMEASE PROTEIN YCJO"/>
    <property type="match status" value="1"/>
</dbReference>
<dbReference type="CDD" id="cd06261">
    <property type="entry name" value="TM_PBP2"/>
    <property type="match status" value="1"/>
</dbReference>
<feature type="transmembrane region" description="Helical" evidence="7">
    <location>
        <begin position="232"/>
        <end position="251"/>
    </location>
</feature>
<evidence type="ECO:0000313" key="9">
    <source>
        <dbReference type="EMBL" id="PSR30742.1"/>
    </source>
</evidence>
<evidence type="ECO:0000256" key="4">
    <source>
        <dbReference type="ARBA" id="ARBA00022692"/>
    </source>
</evidence>
<dbReference type="InterPro" id="IPR051393">
    <property type="entry name" value="ABC_transporter_permease"/>
</dbReference>
<dbReference type="InterPro" id="IPR000515">
    <property type="entry name" value="MetI-like"/>
</dbReference>
<keyword evidence="2 7" id="KW-0813">Transport</keyword>
<protein>
    <recommendedName>
        <fullName evidence="8">ABC transmembrane type-1 domain-containing protein</fullName>
    </recommendedName>
</protein>
<organism evidence="9 10">
    <name type="scientific">Sulfobacillus benefaciens</name>
    <dbReference type="NCBI Taxonomy" id="453960"/>
    <lineage>
        <taxon>Bacteria</taxon>
        <taxon>Bacillati</taxon>
        <taxon>Bacillota</taxon>
        <taxon>Clostridia</taxon>
        <taxon>Eubacteriales</taxon>
        <taxon>Clostridiales Family XVII. Incertae Sedis</taxon>
        <taxon>Sulfobacillus</taxon>
    </lineage>
</organism>
<feature type="transmembrane region" description="Helical" evidence="7">
    <location>
        <begin position="193"/>
        <end position="212"/>
    </location>
</feature>
<evidence type="ECO:0000256" key="6">
    <source>
        <dbReference type="ARBA" id="ARBA00023136"/>
    </source>
</evidence>
<dbReference type="Pfam" id="PF00528">
    <property type="entry name" value="BPD_transp_1"/>
    <property type="match status" value="1"/>
</dbReference>
<dbReference type="AlphaFoldDB" id="A0A2T2X8C0"/>
<feature type="transmembrane region" description="Helical" evidence="7">
    <location>
        <begin position="167"/>
        <end position="186"/>
    </location>
</feature>
<evidence type="ECO:0000259" key="8">
    <source>
        <dbReference type="PROSITE" id="PS50928"/>
    </source>
</evidence>
<dbReference type="Proteomes" id="UP000242699">
    <property type="component" value="Unassembled WGS sequence"/>
</dbReference>
<keyword evidence="5 7" id="KW-1133">Transmembrane helix</keyword>
<dbReference type="PROSITE" id="PS50928">
    <property type="entry name" value="ABC_TM1"/>
    <property type="match status" value="1"/>
</dbReference>
<feature type="transmembrane region" description="Helical" evidence="7">
    <location>
        <begin position="295"/>
        <end position="315"/>
    </location>
</feature>
<reference evidence="9 10" key="1">
    <citation type="journal article" date="2014" name="BMC Genomics">
        <title>Comparison of environmental and isolate Sulfobacillus genomes reveals diverse carbon, sulfur, nitrogen, and hydrogen metabolisms.</title>
        <authorList>
            <person name="Justice N.B."/>
            <person name="Norman A."/>
            <person name="Brown C.T."/>
            <person name="Singh A."/>
            <person name="Thomas B.C."/>
            <person name="Banfield J.F."/>
        </authorList>
    </citation>
    <scope>NUCLEOTIDE SEQUENCE [LARGE SCALE GENOMIC DNA]</scope>
    <source>
        <strain evidence="9">AMDSBA1</strain>
    </source>
</reference>
<dbReference type="GO" id="GO:0005886">
    <property type="term" value="C:plasma membrane"/>
    <property type="evidence" value="ECO:0007669"/>
    <property type="project" value="UniProtKB-SubCell"/>
</dbReference>
<name>A0A2T2X8C0_9FIRM</name>
<gene>
    <name evidence="9" type="ORF">C7B43_04540</name>
</gene>
<dbReference type="EMBL" id="PXYT01000007">
    <property type="protein sequence ID" value="PSR30742.1"/>
    <property type="molecule type" value="Genomic_DNA"/>
</dbReference>
<dbReference type="GO" id="GO:0055085">
    <property type="term" value="P:transmembrane transport"/>
    <property type="evidence" value="ECO:0007669"/>
    <property type="project" value="InterPro"/>
</dbReference>
<feature type="transmembrane region" description="Helical" evidence="7">
    <location>
        <begin position="98"/>
        <end position="119"/>
    </location>
</feature>
<feature type="transmembrane region" description="Helical" evidence="7">
    <location>
        <begin position="35"/>
        <end position="62"/>
    </location>
</feature>
<comment type="similarity">
    <text evidence="7">Belongs to the binding-protein-dependent transport system permease family.</text>
</comment>
<comment type="caution">
    <text evidence="9">The sequence shown here is derived from an EMBL/GenBank/DDBJ whole genome shotgun (WGS) entry which is preliminary data.</text>
</comment>
<keyword evidence="4 7" id="KW-0812">Transmembrane</keyword>
<dbReference type="InterPro" id="IPR035906">
    <property type="entry name" value="MetI-like_sf"/>
</dbReference>
<dbReference type="SUPFAM" id="SSF161098">
    <property type="entry name" value="MetI-like"/>
    <property type="match status" value="1"/>
</dbReference>
<evidence type="ECO:0000256" key="1">
    <source>
        <dbReference type="ARBA" id="ARBA00004651"/>
    </source>
</evidence>
<proteinExistence type="inferred from homology"/>
<sequence>MQENLQTPWEKSRPLAPPLSAARTLRRTTKAVSGWLLVLPALAILTLFTYGPALLVVAMSFYHWSLGGFQDSQWVGALHYQELLNPISGFLESLSVTFYYVGIMVPMTIALGLGIAWLFRGAAHKPTPWLTFTRAAVFLPYITPAIATSIIWVFIFNPQFGLANAALRFFHIPALGWLVSSTWALPAVMINNLWHNLGFTVVLFLAGLSNIPGEAVEAAWLDGAGGWQTFRYVVLPYLSPVTLMVVILTTIQAMQAFGSIYAMTGGQFGGGGGPLNSTTTTAIYLYKSAFIFFHYGYGAAVSVVLFALLLLMTIVQKQVGERYTTYQ</sequence>
<evidence type="ECO:0000256" key="2">
    <source>
        <dbReference type="ARBA" id="ARBA00022448"/>
    </source>
</evidence>
<dbReference type="Gene3D" id="1.10.3720.10">
    <property type="entry name" value="MetI-like"/>
    <property type="match status" value="1"/>
</dbReference>
<evidence type="ECO:0000256" key="3">
    <source>
        <dbReference type="ARBA" id="ARBA00022475"/>
    </source>
</evidence>
<keyword evidence="6 7" id="KW-0472">Membrane</keyword>
<evidence type="ECO:0000256" key="5">
    <source>
        <dbReference type="ARBA" id="ARBA00022989"/>
    </source>
</evidence>
<comment type="subcellular location">
    <subcellularLocation>
        <location evidence="1 7">Cell membrane</location>
        <topology evidence="1 7">Multi-pass membrane protein</topology>
    </subcellularLocation>
</comment>
<evidence type="ECO:0000313" key="10">
    <source>
        <dbReference type="Proteomes" id="UP000242699"/>
    </source>
</evidence>
<dbReference type="PANTHER" id="PTHR30193">
    <property type="entry name" value="ABC TRANSPORTER PERMEASE PROTEIN"/>
    <property type="match status" value="1"/>
</dbReference>
<feature type="domain" description="ABC transmembrane type-1" evidence="8">
    <location>
        <begin position="94"/>
        <end position="316"/>
    </location>
</feature>
<evidence type="ECO:0000256" key="7">
    <source>
        <dbReference type="RuleBase" id="RU363032"/>
    </source>
</evidence>